<evidence type="ECO:0000256" key="16">
    <source>
        <dbReference type="ARBA" id="ARBA00023180"/>
    </source>
</evidence>
<feature type="domain" description="Protein kinase" evidence="17">
    <location>
        <begin position="407"/>
        <end position="689"/>
    </location>
</feature>
<dbReference type="Pfam" id="PF07714">
    <property type="entry name" value="PK_Tyr_Ser-Thr"/>
    <property type="match status" value="2"/>
</dbReference>
<comment type="caution">
    <text evidence="18">The sequence shown here is derived from an EMBL/GenBank/DDBJ whole genome shotgun (WGS) entry which is preliminary data.</text>
</comment>
<dbReference type="SUPFAM" id="SSF56112">
    <property type="entry name" value="Protein kinase-like (PK-like)"/>
    <property type="match status" value="2"/>
</dbReference>
<evidence type="ECO:0000256" key="14">
    <source>
        <dbReference type="ARBA" id="ARBA00023136"/>
    </source>
</evidence>
<evidence type="ECO:0000256" key="10">
    <source>
        <dbReference type="ARBA" id="ARBA00022741"/>
    </source>
</evidence>
<dbReference type="GO" id="GO:0004674">
    <property type="term" value="F:protein serine/threonine kinase activity"/>
    <property type="evidence" value="ECO:0007669"/>
    <property type="project" value="UniProtKB-KW"/>
</dbReference>
<dbReference type="InterPro" id="IPR008266">
    <property type="entry name" value="Tyr_kinase_AS"/>
</dbReference>
<keyword evidence="12" id="KW-0067">ATP-binding</keyword>
<protein>
    <recommendedName>
        <fullName evidence="17">Protein kinase domain-containing protein</fullName>
    </recommendedName>
</protein>
<organism evidence="18 19">
    <name type="scientific">Corchorus olitorius</name>
    <dbReference type="NCBI Taxonomy" id="93759"/>
    <lineage>
        <taxon>Eukaryota</taxon>
        <taxon>Viridiplantae</taxon>
        <taxon>Streptophyta</taxon>
        <taxon>Embryophyta</taxon>
        <taxon>Tracheophyta</taxon>
        <taxon>Spermatophyta</taxon>
        <taxon>Magnoliopsida</taxon>
        <taxon>eudicotyledons</taxon>
        <taxon>Gunneridae</taxon>
        <taxon>Pentapetalae</taxon>
        <taxon>rosids</taxon>
        <taxon>malvids</taxon>
        <taxon>Malvales</taxon>
        <taxon>Malvaceae</taxon>
        <taxon>Grewioideae</taxon>
        <taxon>Apeibeae</taxon>
        <taxon>Corchorus</taxon>
    </lineage>
</organism>
<keyword evidence="19" id="KW-1185">Reference proteome</keyword>
<dbReference type="PANTHER" id="PTHR27003">
    <property type="entry name" value="OS07G0166700 PROTEIN"/>
    <property type="match status" value="1"/>
</dbReference>
<evidence type="ECO:0000256" key="3">
    <source>
        <dbReference type="ARBA" id="ARBA00010217"/>
    </source>
</evidence>
<dbReference type="FunFam" id="3.30.200.20:FF:000039">
    <property type="entry name" value="receptor-like protein kinase FERONIA"/>
    <property type="match status" value="2"/>
</dbReference>
<keyword evidence="4" id="KW-1003">Cell membrane</keyword>
<dbReference type="PROSITE" id="PS50011">
    <property type="entry name" value="PROTEIN_KINASE_DOM"/>
    <property type="match status" value="2"/>
</dbReference>
<dbReference type="GO" id="GO:0004714">
    <property type="term" value="F:transmembrane receptor protein tyrosine kinase activity"/>
    <property type="evidence" value="ECO:0007669"/>
    <property type="project" value="InterPro"/>
</dbReference>
<keyword evidence="14" id="KW-0472">Membrane</keyword>
<reference evidence="19" key="1">
    <citation type="submission" date="2013-09" db="EMBL/GenBank/DDBJ databases">
        <title>Corchorus olitorius genome sequencing.</title>
        <authorList>
            <person name="Alam M."/>
            <person name="Haque M.S."/>
            <person name="Islam M.S."/>
            <person name="Emdad E.M."/>
            <person name="Islam M.M."/>
            <person name="Ahmed B."/>
            <person name="Halim A."/>
            <person name="Hossen Q.M.M."/>
            <person name="Hossain M.Z."/>
            <person name="Ahmed R."/>
            <person name="Khan M.M."/>
            <person name="Islam R."/>
            <person name="Rashid M.M."/>
            <person name="Khan S.A."/>
            <person name="Rahman M.S."/>
            <person name="Alam M."/>
            <person name="Yahiya A.S."/>
            <person name="Khan M.S."/>
            <person name="Azam M.S."/>
            <person name="Haque T."/>
            <person name="Lashkar M.Z.H."/>
            <person name="Akhand A.I."/>
            <person name="Morshed G."/>
            <person name="Roy S."/>
            <person name="Uddin K.S."/>
            <person name="Rabeya T."/>
            <person name="Hossain A.S."/>
            <person name="Chowdhury A."/>
            <person name="Snigdha A.R."/>
            <person name="Mortoza M.S."/>
            <person name="Matin S.A."/>
            <person name="Hoque S.M.E."/>
            <person name="Islam M.K."/>
            <person name="Roy D.K."/>
            <person name="Haider R."/>
            <person name="Moosa M.M."/>
            <person name="Elias S.M."/>
            <person name="Hasan A.M."/>
            <person name="Jahan S."/>
            <person name="Shafiuddin M."/>
            <person name="Mahmood N."/>
            <person name="Shommy N.S."/>
        </authorList>
    </citation>
    <scope>NUCLEOTIDE SEQUENCE [LARGE SCALE GENOMIC DNA]</scope>
    <source>
        <strain evidence="19">cv. O-4</strain>
    </source>
</reference>
<evidence type="ECO:0000256" key="7">
    <source>
        <dbReference type="ARBA" id="ARBA00022692"/>
    </source>
</evidence>
<dbReference type="FunFam" id="1.10.510.10:FF:000240">
    <property type="entry name" value="Lectin-domain containing receptor kinase A4.3"/>
    <property type="match status" value="2"/>
</dbReference>
<evidence type="ECO:0000256" key="15">
    <source>
        <dbReference type="ARBA" id="ARBA00023170"/>
    </source>
</evidence>
<dbReference type="InterPro" id="IPR045272">
    <property type="entry name" value="ANXUR1/2-like"/>
</dbReference>
<evidence type="ECO:0000256" key="1">
    <source>
        <dbReference type="ARBA" id="ARBA00004251"/>
    </source>
</evidence>
<dbReference type="Proteomes" id="UP000187203">
    <property type="component" value="Unassembled WGS sequence"/>
</dbReference>
<dbReference type="InterPro" id="IPR000719">
    <property type="entry name" value="Prot_kinase_dom"/>
</dbReference>
<evidence type="ECO:0000256" key="2">
    <source>
        <dbReference type="ARBA" id="ARBA00008536"/>
    </source>
</evidence>
<keyword evidence="6" id="KW-0808">Transferase</keyword>
<dbReference type="InterPro" id="IPR001245">
    <property type="entry name" value="Ser-Thr/Tyr_kinase_cat_dom"/>
</dbReference>
<dbReference type="OrthoDB" id="4062651at2759"/>
<keyword evidence="5" id="KW-0723">Serine/threonine-protein kinase</keyword>
<dbReference type="PANTHER" id="PTHR27003:SF451">
    <property type="entry name" value="PROTEIN KINASE DOMAIN-CONTAINING PROTEIN"/>
    <property type="match status" value="1"/>
</dbReference>
<evidence type="ECO:0000256" key="12">
    <source>
        <dbReference type="ARBA" id="ARBA00022840"/>
    </source>
</evidence>
<dbReference type="Gene3D" id="1.10.510.10">
    <property type="entry name" value="Transferase(Phosphotransferase) domain 1"/>
    <property type="match status" value="2"/>
</dbReference>
<dbReference type="Gene3D" id="3.30.200.20">
    <property type="entry name" value="Phosphorylase Kinase, domain 1"/>
    <property type="match status" value="2"/>
</dbReference>
<accession>A0A1R3KFL8</accession>
<dbReference type="InterPro" id="IPR011009">
    <property type="entry name" value="Kinase-like_dom_sf"/>
</dbReference>
<sequence length="716" mass="81070">MKGSLLGFLKVLKKKSPQTQSRQSSALPEGICREFSLAQIIAATNSFHEKLIIGKSRYGHVYRGTIYDGGIVAVTRLENKSHQGFELPRLTQAQFLCQLRHPHLVSFIDFCNEQKEMILVYEYARRGSLSNHLYSTYARLNWKQRLEICIGAACGLHYLHAGAKRVVVHRDIKPTIILLDDQWSCKLSGFGLSKLGPLSMSKDSIRMESQVVGTYGYAAPEYVASRVVTEKCDIYSFGVVLFEVLCGRRVFDRTLPKNQQFMLKWVSELGREGTIYNAVDPYLKGKIAPECFNKYLEIARDCVHYDGNERPAMGEVELSLELALELQKKADSEMQGIANNGECMYEEASFCTYFDLYSDYYANRNRKKSRSSAGIQWPERQFSASALPEGICREFSLAEIKAATKNFHKDLILGQGGFGPIYRGTIDGGNGTTIDVAIKRYYKKSHEGLEEFRTEVQLLCQLRHPHLVCLIGFCVDQNEKILVHEYVSRRSLSHHLCGNDYVPLDWKRRLEICIGAARGIHHLHTGAKRVVIHRDITSTNILIDEEWCCKISDFGLSKIVPRSMSKASIRVESDVKGSFGYLDPEYYHTQYLSEKSDVYSFGVVLLEVLCGREPIALFEVNEDEVSLAAWACKCIENGTIYNIIDPHLKGRIAPDCFKQFVDIAFSCVRVRGDERPSIGEVEMTLELALQLQNKANPLGKCLYEDVVFSDDNSTNN</sequence>
<keyword evidence="9" id="KW-0430">Lectin</keyword>
<dbReference type="GO" id="GO:0002229">
    <property type="term" value="P:defense response to oomycetes"/>
    <property type="evidence" value="ECO:0007669"/>
    <property type="project" value="UniProtKB-ARBA"/>
</dbReference>
<comment type="similarity">
    <text evidence="3">In the C-terminal section; belongs to the protein kinase superfamily. Ser/Thr protein kinase family.</text>
</comment>
<keyword evidence="16" id="KW-0325">Glycoprotein</keyword>
<dbReference type="GO" id="GO:0009506">
    <property type="term" value="C:plasmodesma"/>
    <property type="evidence" value="ECO:0007669"/>
    <property type="project" value="TreeGrafter"/>
</dbReference>
<evidence type="ECO:0000256" key="5">
    <source>
        <dbReference type="ARBA" id="ARBA00022527"/>
    </source>
</evidence>
<feature type="domain" description="Protein kinase" evidence="17">
    <location>
        <begin position="47"/>
        <end position="324"/>
    </location>
</feature>
<keyword evidence="13" id="KW-1133">Transmembrane helix</keyword>
<name>A0A1R3KFL8_9ROSI</name>
<evidence type="ECO:0000256" key="6">
    <source>
        <dbReference type="ARBA" id="ARBA00022679"/>
    </source>
</evidence>
<dbReference type="AlphaFoldDB" id="A0A1R3KFL8"/>
<dbReference type="EMBL" id="AWUE01013795">
    <property type="protein sequence ID" value="OMP05892.1"/>
    <property type="molecule type" value="Genomic_DNA"/>
</dbReference>
<comment type="similarity">
    <text evidence="2">In the N-terminal section; belongs to the leguminous lectin family.</text>
</comment>
<evidence type="ECO:0000313" key="18">
    <source>
        <dbReference type="EMBL" id="OMP05892.1"/>
    </source>
</evidence>
<dbReference type="CDD" id="cd14066">
    <property type="entry name" value="STKc_IRAK"/>
    <property type="match status" value="1"/>
</dbReference>
<evidence type="ECO:0000256" key="8">
    <source>
        <dbReference type="ARBA" id="ARBA00022729"/>
    </source>
</evidence>
<keyword evidence="7" id="KW-0812">Transmembrane</keyword>
<evidence type="ECO:0000256" key="4">
    <source>
        <dbReference type="ARBA" id="ARBA00022475"/>
    </source>
</evidence>
<evidence type="ECO:0000256" key="13">
    <source>
        <dbReference type="ARBA" id="ARBA00022989"/>
    </source>
</evidence>
<dbReference type="STRING" id="93759.A0A1R3KFL8"/>
<keyword evidence="15" id="KW-0675">Receptor</keyword>
<keyword evidence="8" id="KW-0732">Signal</keyword>
<keyword evidence="10" id="KW-0547">Nucleotide-binding</keyword>
<gene>
    <name evidence="18" type="ORF">COLO4_08478</name>
</gene>
<dbReference type="GO" id="GO:0030246">
    <property type="term" value="F:carbohydrate binding"/>
    <property type="evidence" value="ECO:0007669"/>
    <property type="project" value="UniProtKB-KW"/>
</dbReference>
<evidence type="ECO:0000313" key="19">
    <source>
        <dbReference type="Proteomes" id="UP000187203"/>
    </source>
</evidence>
<keyword evidence="11" id="KW-0418">Kinase</keyword>
<evidence type="ECO:0000256" key="11">
    <source>
        <dbReference type="ARBA" id="ARBA00022777"/>
    </source>
</evidence>
<evidence type="ECO:0000256" key="9">
    <source>
        <dbReference type="ARBA" id="ARBA00022734"/>
    </source>
</evidence>
<dbReference type="GO" id="GO:0005886">
    <property type="term" value="C:plasma membrane"/>
    <property type="evidence" value="ECO:0007669"/>
    <property type="project" value="UniProtKB-SubCell"/>
</dbReference>
<proteinExistence type="inferred from homology"/>
<dbReference type="GO" id="GO:0005524">
    <property type="term" value="F:ATP binding"/>
    <property type="evidence" value="ECO:0007669"/>
    <property type="project" value="UniProtKB-KW"/>
</dbReference>
<comment type="subcellular location">
    <subcellularLocation>
        <location evidence="1">Cell membrane</location>
        <topology evidence="1">Single-pass type I membrane protein</topology>
    </subcellularLocation>
</comment>
<evidence type="ECO:0000259" key="17">
    <source>
        <dbReference type="PROSITE" id="PS50011"/>
    </source>
</evidence>
<dbReference type="PROSITE" id="PS00109">
    <property type="entry name" value="PROTEIN_KINASE_TYR"/>
    <property type="match status" value="1"/>
</dbReference>